<gene>
    <name evidence="4" type="ORF">Raf01_71260</name>
</gene>
<dbReference type="Proteomes" id="UP000642748">
    <property type="component" value="Unassembled WGS sequence"/>
</dbReference>
<protein>
    <submittedName>
        <fullName evidence="4">Alpha/beta hydrolase</fullName>
    </submittedName>
</protein>
<dbReference type="InterPro" id="IPR029058">
    <property type="entry name" value="AB_hydrolase_fold"/>
</dbReference>
<keyword evidence="5" id="KW-1185">Reference proteome</keyword>
<evidence type="ECO:0000313" key="5">
    <source>
        <dbReference type="Proteomes" id="UP000642748"/>
    </source>
</evidence>
<organism evidence="4 5">
    <name type="scientific">Rugosimonospora africana</name>
    <dbReference type="NCBI Taxonomy" id="556532"/>
    <lineage>
        <taxon>Bacteria</taxon>
        <taxon>Bacillati</taxon>
        <taxon>Actinomycetota</taxon>
        <taxon>Actinomycetes</taxon>
        <taxon>Micromonosporales</taxon>
        <taxon>Micromonosporaceae</taxon>
        <taxon>Rugosimonospora</taxon>
    </lineage>
</organism>
<dbReference type="GO" id="GO:0016787">
    <property type="term" value="F:hydrolase activity"/>
    <property type="evidence" value="ECO:0007669"/>
    <property type="project" value="UniProtKB-KW"/>
</dbReference>
<feature type="region of interest" description="Disordered" evidence="1">
    <location>
        <begin position="352"/>
        <end position="390"/>
    </location>
</feature>
<evidence type="ECO:0000256" key="2">
    <source>
        <dbReference type="SAM" id="SignalP"/>
    </source>
</evidence>
<reference evidence="4" key="1">
    <citation type="submission" date="2021-01" db="EMBL/GenBank/DDBJ databases">
        <title>Whole genome shotgun sequence of Rugosimonospora africana NBRC 104875.</title>
        <authorList>
            <person name="Komaki H."/>
            <person name="Tamura T."/>
        </authorList>
    </citation>
    <scope>NUCLEOTIDE SEQUENCE</scope>
    <source>
        <strain evidence="4">NBRC 104875</strain>
    </source>
</reference>
<sequence>MTVACAALILGTFTTSGVADAHPAPARAHCQRHTLPVQLSPDARTRYRVVGWLCTDGGSLRGKAVQLLVSGLTYDHRYWDLPYDPDEYSYVRAATADHQVVFNIDRIGVGQSDRPPADQVTVPAEAYAIHQVVQAMQHGSLDGLPRFPTVVTVGHSMGSAMIMYEAATYHDVSGLVLSDYLHAIDPAQGGRVSASFVPADADRRFAGQHVPAGYVTTTPGAATRLADFYHASDAETAVARLDDAIAQTATSGELEGLAIARYRAVGQAIRVPVLEVVGENDSLDCNPTVGLMCHSTADVCARELPYFPPAAHLTTFVLAGAGHSINLHYHADRWFSAAITWIDTLDRGSRPGAFRADGHEPASDALAGPGLCRRRPPQTPATGGPHPSHS</sequence>
<comment type="caution">
    <text evidence="4">The sequence shown here is derived from an EMBL/GenBank/DDBJ whole genome shotgun (WGS) entry which is preliminary data.</text>
</comment>
<feature type="chain" id="PRO_5035150601" evidence="2">
    <location>
        <begin position="22"/>
        <end position="390"/>
    </location>
</feature>
<feature type="domain" description="AB hydrolase-1" evidence="3">
    <location>
        <begin position="96"/>
        <end position="213"/>
    </location>
</feature>
<evidence type="ECO:0000313" key="4">
    <source>
        <dbReference type="EMBL" id="GIH18954.1"/>
    </source>
</evidence>
<dbReference type="SUPFAM" id="SSF53474">
    <property type="entry name" value="alpha/beta-Hydrolases"/>
    <property type="match status" value="1"/>
</dbReference>
<dbReference type="Gene3D" id="3.40.50.1820">
    <property type="entry name" value="alpha/beta hydrolase"/>
    <property type="match status" value="1"/>
</dbReference>
<proteinExistence type="predicted"/>
<dbReference type="Pfam" id="PF00561">
    <property type="entry name" value="Abhydrolase_1"/>
    <property type="match status" value="1"/>
</dbReference>
<keyword evidence="2" id="KW-0732">Signal</keyword>
<feature type="signal peptide" evidence="2">
    <location>
        <begin position="1"/>
        <end position="21"/>
    </location>
</feature>
<evidence type="ECO:0000256" key="1">
    <source>
        <dbReference type="SAM" id="MobiDB-lite"/>
    </source>
</evidence>
<keyword evidence="4" id="KW-0378">Hydrolase</keyword>
<name>A0A8J3VUI7_9ACTN</name>
<accession>A0A8J3VUI7</accession>
<dbReference type="AlphaFoldDB" id="A0A8J3VUI7"/>
<dbReference type="EMBL" id="BONZ01000075">
    <property type="protein sequence ID" value="GIH18954.1"/>
    <property type="molecule type" value="Genomic_DNA"/>
</dbReference>
<evidence type="ECO:0000259" key="3">
    <source>
        <dbReference type="Pfam" id="PF00561"/>
    </source>
</evidence>
<dbReference type="InterPro" id="IPR000073">
    <property type="entry name" value="AB_hydrolase_1"/>
</dbReference>
<dbReference type="RefSeq" id="WP_203922443.1">
    <property type="nucleotide sequence ID" value="NZ_BONZ01000075.1"/>
</dbReference>